<evidence type="ECO:0000313" key="3">
    <source>
        <dbReference type="Proteomes" id="UP000639396"/>
    </source>
</evidence>
<dbReference type="Proteomes" id="UP000639396">
    <property type="component" value="Unassembled WGS sequence"/>
</dbReference>
<dbReference type="EMBL" id="JACXJA010000027">
    <property type="protein sequence ID" value="MBD2864128.1"/>
    <property type="molecule type" value="Genomic_DNA"/>
</dbReference>
<protein>
    <submittedName>
        <fullName evidence="2">Uncharacterized protein</fullName>
    </submittedName>
</protein>
<reference evidence="2" key="1">
    <citation type="submission" date="2020-09" db="EMBL/GenBank/DDBJ databases">
        <title>A novel bacterium of genus Paenibacillus, isolated from South China Sea.</title>
        <authorList>
            <person name="Huang H."/>
            <person name="Mo K."/>
            <person name="Hu Y."/>
        </authorList>
    </citation>
    <scope>NUCLEOTIDE SEQUENCE</scope>
    <source>
        <strain evidence="2">IB182363</strain>
    </source>
</reference>
<dbReference type="RefSeq" id="WP_190929755.1">
    <property type="nucleotide sequence ID" value="NZ_JACXJA010000027.1"/>
</dbReference>
<dbReference type="AlphaFoldDB" id="A0A927CCG3"/>
<accession>A0A927CCG3</accession>
<evidence type="ECO:0000256" key="1">
    <source>
        <dbReference type="SAM" id="MobiDB-lite"/>
    </source>
</evidence>
<feature type="compositionally biased region" description="Acidic residues" evidence="1">
    <location>
        <begin position="50"/>
        <end position="59"/>
    </location>
</feature>
<evidence type="ECO:0000313" key="2">
    <source>
        <dbReference type="EMBL" id="MBD2864128.1"/>
    </source>
</evidence>
<organism evidence="2 3">
    <name type="scientific">Paenibacillus oceani</name>
    <dbReference type="NCBI Taxonomy" id="2772510"/>
    <lineage>
        <taxon>Bacteria</taxon>
        <taxon>Bacillati</taxon>
        <taxon>Bacillota</taxon>
        <taxon>Bacilli</taxon>
        <taxon>Bacillales</taxon>
        <taxon>Paenibacillaceae</taxon>
        <taxon>Paenibacillus</taxon>
    </lineage>
</organism>
<keyword evidence="3" id="KW-1185">Reference proteome</keyword>
<sequence>MKMNIDIVKVMEQLGLDPAVLEQVHQQFSRQKQESARPSRVRPGGLSEGNEADVCEDAG</sequence>
<gene>
    <name evidence="2" type="ORF">IDH45_19280</name>
</gene>
<comment type="caution">
    <text evidence="2">The sequence shown here is derived from an EMBL/GenBank/DDBJ whole genome shotgun (WGS) entry which is preliminary data.</text>
</comment>
<feature type="region of interest" description="Disordered" evidence="1">
    <location>
        <begin position="27"/>
        <end position="59"/>
    </location>
</feature>
<proteinExistence type="predicted"/>
<name>A0A927CCG3_9BACL</name>